<keyword evidence="3" id="KW-1185">Reference proteome</keyword>
<dbReference type="PANTHER" id="PTHR12083">
    <property type="entry name" value="BIFUNCTIONAL POLYNUCLEOTIDE PHOSPHATASE/KINASE"/>
    <property type="match status" value="1"/>
</dbReference>
<dbReference type="Proteomes" id="UP000748756">
    <property type="component" value="Unassembled WGS sequence"/>
</dbReference>
<dbReference type="OrthoDB" id="19045at2759"/>
<feature type="region of interest" description="Disordered" evidence="1">
    <location>
        <begin position="409"/>
        <end position="438"/>
    </location>
</feature>
<dbReference type="InterPro" id="IPR036412">
    <property type="entry name" value="HAD-like_sf"/>
</dbReference>
<accession>A0A9P5S203</accession>
<gene>
    <name evidence="2" type="ORF">BG015_003796</name>
</gene>
<dbReference type="InterPro" id="IPR006549">
    <property type="entry name" value="HAD-SF_hydro_IIIA"/>
</dbReference>
<dbReference type="GO" id="GO:0006281">
    <property type="term" value="P:DNA repair"/>
    <property type="evidence" value="ECO:0007669"/>
    <property type="project" value="TreeGrafter"/>
</dbReference>
<sequence>MGNNSTQKKTSRRRSVSQDRESTPPLAKKPMFSIFQKGSNASSAPADITWKTHGSSFIVGQAFHPKSGSKVASFDLDSTLIKVNGKHKWPKNADDWVWWAPGVPAHLQKLADEGYTLVVITNQGGLDGNVNKQDEMKLKFEKICGYLKLPMWILISMRKDHNRKPMTGLWHWLESKFLEDDVEIDLAESYYVGDAAGREDGWKVGAIKDFNNTDRKFAASLGLPFHTPEHFFLDQACPDHKWSFGTFDPKKWPTDVPLFSPTSTPLLATPGTSELILFCGYPASGKSSFASKHILSTGRYEYVNQDTLKTKDKCLKAVDEGLKNKKAVVVDNTNPDVAARKPYIDLAKKYNVPVRCFLFQADKDLATHNNYFRAFHRPLVAAASEVVTGKSLSKAAATTEAMTITTTTTTTTSTTTTTAVTSSTDGDKSTSTTSTTTDKAVKVTKVRDEPVRERLSEMVFATFAKKYQEPTLKEGFSEIKKINFIPDDDIRATWERWYF</sequence>
<dbReference type="NCBIfam" id="TIGR01662">
    <property type="entry name" value="HAD-SF-IIIA"/>
    <property type="match status" value="1"/>
</dbReference>
<feature type="region of interest" description="Disordered" evidence="1">
    <location>
        <begin position="1"/>
        <end position="30"/>
    </location>
</feature>
<proteinExistence type="predicted"/>
<dbReference type="Pfam" id="PF13671">
    <property type="entry name" value="AAA_33"/>
    <property type="match status" value="1"/>
</dbReference>
<dbReference type="SUPFAM" id="SSF52540">
    <property type="entry name" value="P-loop containing nucleoside triphosphate hydrolases"/>
    <property type="match status" value="1"/>
</dbReference>
<dbReference type="InterPro" id="IPR023214">
    <property type="entry name" value="HAD_sf"/>
</dbReference>
<reference evidence="2" key="1">
    <citation type="journal article" date="2020" name="Fungal Divers.">
        <title>Resolving the Mortierellaceae phylogeny through synthesis of multi-gene phylogenetics and phylogenomics.</title>
        <authorList>
            <person name="Vandepol N."/>
            <person name="Liber J."/>
            <person name="Desiro A."/>
            <person name="Na H."/>
            <person name="Kennedy M."/>
            <person name="Barry K."/>
            <person name="Grigoriev I.V."/>
            <person name="Miller A.N."/>
            <person name="O'Donnell K."/>
            <person name="Stajich J.E."/>
            <person name="Bonito G."/>
        </authorList>
    </citation>
    <scope>NUCLEOTIDE SEQUENCE</scope>
    <source>
        <strain evidence="2">NRRL 6426</strain>
    </source>
</reference>
<dbReference type="PANTHER" id="PTHR12083:SF9">
    <property type="entry name" value="BIFUNCTIONAL POLYNUCLEOTIDE PHOSPHATASE_KINASE"/>
    <property type="match status" value="1"/>
</dbReference>
<evidence type="ECO:0000256" key="1">
    <source>
        <dbReference type="SAM" id="MobiDB-lite"/>
    </source>
</evidence>
<comment type="caution">
    <text evidence="2">The sequence shown here is derived from an EMBL/GenBank/DDBJ whole genome shotgun (WGS) entry which is preliminary data.</text>
</comment>
<dbReference type="GO" id="GO:0003690">
    <property type="term" value="F:double-stranded DNA binding"/>
    <property type="evidence" value="ECO:0007669"/>
    <property type="project" value="TreeGrafter"/>
</dbReference>
<evidence type="ECO:0000313" key="2">
    <source>
        <dbReference type="EMBL" id="KAF9153236.1"/>
    </source>
</evidence>
<organism evidence="2 3">
    <name type="scientific">Linnemannia schmuckeri</name>
    <dbReference type="NCBI Taxonomy" id="64567"/>
    <lineage>
        <taxon>Eukaryota</taxon>
        <taxon>Fungi</taxon>
        <taxon>Fungi incertae sedis</taxon>
        <taxon>Mucoromycota</taxon>
        <taxon>Mortierellomycotina</taxon>
        <taxon>Mortierellomycetes</taxon>
        <taxon>Mortierellales</taxon>
        <taxon>Mortierellaceae</taxon>
        <taxon>Linnemannia</taxon>
    </lineage>
</organism>
<dbReference type="GO" id="GO:0046404">
    <property type="term" value="F:ATP-dependent polydeoxyribonucleotide 5'-hydroxyl-kinase activity"/>
    <property type="evidence" value="ECO:0007669"/>
    <property type="project" value="TreeGrafter"/>
</dbReference>
<dbReference type="NCBIfam" id="TIGR01664">
    <property type="entry name" value="DNA-3'-Pase"/>
    <property type="match status" value="1"/>
</dbReference>
<dbReference type="Gene3D" id="3.40.50.1000">
    <property type="entry name" value="HAD superfamily/HAD-like"/>
    <property type="match status" value="1"/>
</dbReference>
<dbReference type="Gene3D" id="3.40.50.300">
    <property type="entry name" value="P-loop containing nucleotide triphosphate hydrolases"/>
    <property type="match status" value="1"/>
</dbReference>
<dbReference type="InterPro" id="IPR006551">
    <property type="entry name" value="Polynucleotide_phosphatase"/>
</dbReference>
<dbReference type="SUPFAM" id="SSF56784">
    <property type="entry name" value="HAD-like"/>
    <property type="match status" value="1"/>
</dbReference>
<dbReference type="EMBL" id="JAAAUQ010000187">
    <property type="protein sequence ID" value="KAF9153236.1"/>
    <property type="molecule type" value="Genomic_DNA"/>
</dbReference>
<dbReference type="InterPro" id="IPR013954">
    <property type="entry name" value="PNK3P"/>
</dbReference>
<dbReference type="AlphaFoldDB" id="A0A9P5S203"/>
<protein>
    <submittedName>
        <fullName evidence="2">Uncharacterized protein</fullName>
    </submittedName>
</protein>
<dbReference type="Pfam" id="PF08645">
    <property type="entry name" value="PNK3P"/>
    <property type="match status" value="1"/>
</dbReference>
<evidence type="ECO:0000313" key="3">
    <source>
        <dbReference type="Proteomes" id="UP000748756"/>
    </source>
</evidence>
<dbReference type="GO" id="GO:0046403">
    <property type="term" value="F:polynucleotide 3'-phosphatase activity"/>
    <property type="evidence" value="ECO:0007669"/>
    <property type="project" value="TreeGrafter"/>
</dbReference>
<dbReference type="InterPro" id="IPR027417">
    <property type="entry name" value="P-loop_NTPase"/>
</dbReference>
<name>A0A9P5S203_9FUNG</name>